<keyword evidence="2" id="KW-1003">Cell membrane</keyword>
<feature type="transmembrane region" description="Helical" evidence="6">
    <location>
        <begin position="276"/>
        <end position="296"/>
    </location>
</feature>
<keyword evidence="5 6" id="KW-0472">Membrane</keyword>
<feature type="domain" description="ABC3 transporter permease C-terminal" evidence="7">
    <location>
        <begin position="665"/>
        <end position="778"/>
    </location>
</feature>
<dbReference type="Proteomes" id="UP000198521">
    <property type="component" value="Unassembled WGS sequence"/>
</dbReference>
<dbReference type="GO" id="GO:0022857">
    <property type="term" value="F:transmembrane transporter activity"/>
    <property type="evidence" value="ECO:0007669"/>
    <property type="project" value="TreeGrafter"/>
</dbReference>
<dbReference type="AlphaFoldDB" id="A0A1H7QQM2"/>
<evidence type="ECO:0000259" key="8">
    <source>
        <dbReference type="Pfam" id="PF12704"/>
    </source>
</evidence>
<evidence type="ECO:0000256" key="2">
    <source>
        <dbReference type="ARBA" id="ARBA00022475"/>
    </source>
</evidence>
<keyword evidence="3 6" id="KW-0812">Transmembrane</keyword>
<dbReference type="RefSeq" id="WP_091409178.1">
    <property type="nucleotide sequence ID" value="NZ_FOAB01000004.1"/>
</dbReference>
<evidence type="ECO:0000313" key="9">
    <source>
        <dbReference type="EMBL" id="SEL50008.1"/>
    </source>
</evidence>
<feature type="domain" description="ABC3 transporter permease C-terminal" evidence="7">
    <location>
        <begin position="282"/>
        <end position="396"/>
    </location>
</feature>
<feature type="transmembrane region" description="Helical" evidence="6">
    <location>
        <begin position="746"/>
        <end position="768"/>
    </location>
</feature>
<reference evidence="9 10" key="1">
    <citation type="submission" date="2016-10" db="EMBL/GenBank/DDBJ databases">
        <authorList>
            <person name="de Groot N.N."/>
        </authorList>
    </citation>
    <scope>NUCLEOTIDE SEQUENCE [LARGE SCALE GENOMIC DNA]</scope>
    <source>
        <strain evidence="9 10">DSM 25232</strain>
    </source>
</reference>
<feature type="domain" description="MacB-like periplasmic core" evidence="8">
    <location>
        <begin position="426"/>
        <end position="628"/>
    </location>
</feature>
<feature type="transmembrane region" description="Helical" evidence="6">
    <location>
        <begin position="665"/>
        <end position="686"/>
    </location>
</feature>
<feature type="transmembrane region" description="Helical" evidence="6">
    <location>
        <begin position="21"/>
        <end position="41"/>
    </location>
</feature>
<protein>
    <submittedName>
        <fullName evidence="9">Duplicated orphan permease</fullName>
    </submittedName>
</protein>
<evidence type="ECO:0000256" key="1">
    <source>
        <dbReference type="ARBA" id="ARBA00004651"/>
    </source>
</evidence>
<evidence type="ECO:0000256" key="6">
    <source>
        <dbReference type="SAM" id="Phobius"/>
    </source>
</evidence>
<keyword evidence="10" id="KW-1185">Reference proteome</keyword>
<proteinExistence type="predicted"/>
<evidence type="ECO:0000256" key="3">
    <source>
        <dbReference type="ARBA" id="ARBA00022692"/>
    </source>
</evidence>
<feature type="transmembrane region" description="Helical" evidence="6">
    <location>
        <begin position="323"/>
        <end position="350"/>
    </location>
</feature>
<dbReference type="Pfam" id="PF12704">
    <property type="entry name" value="MacB_PCD"/>
    <property type="match status" value="2"/>
</dbReference>
<feature type="domain" description="MacB-like periplasmic core" evidence="8">
    <location>
        <begin position="20"/>
        <end position="237"/>
    </location>
</feature>
<dbReference type="GO" id="GO:0005886">
    <property type="term" value="C:plasma membrane"/>
    <property type="evidence" value="ECO:0007669"/>
    <property type="project" value="UniProtKB-SubCell"/>
</dbReference>
<feature type="transmembrane region" description="Helical" evidence="6">
    <location>
        <begin position="414"/>
        <end position="438"/>
    </location>
</feature>
<accession>A0A1H7QQM2</accession>
<feature type="transmembrane region" description="Helical" evidence="6">
    <location>
        <begin position="370"/>
        <end position="393"/>
    </location>
</feature>
<dbReference type="PANTHER" id="PTHR30572">
    <property type="entry name" value="MEMBRANE COMPONENT OF TRANSPORTER-RELATED"/>
    <property type="match status" value="1"/>
</dbReference>
<dbReference type="OrthoDB" id="8740261at2"/>
<dbReference type="InterPro" id="IPR050250">
    <property type="entry name" value="Macrolide_Exporter_MacB"/>
</dbReference>
<dbReference type="Pfam" id="PF02687">
    <property type="entry name" value="FtsX"/>
    <property type="match status" value="2"/>
</dbReference>
<dbReference type="STRING" id="1038014.SAMN04487910_2644"/>
<gene>
    <name evidence="9" type="ORF">SAMN04487910_2644</name>
</gene>
<keyword evidence="4 6" id="KW-1133">Transmembrane helix</keyword>
<evidence type="ECO:0000256" key="5">
    <source>
        <dbReference type="ARBA" id="ARBA00023136"/>
    </source>
</evidence>
<sequence length="785" mass="87916">MIFNYIKIAFRSLLKNKGYSFLNIFGLAIGITCASLIFLWIEDEISFNDSFANQDQIYYLPTNQSYEGGWRTFYSTPGPLAQVMKDEIPGIIKATRSSSEERTFSFGDNSINRTGRYADADFLEIFSLKFIEGTRKDAFNNPEAIVLTQETAEQLFGESKKVLGKTIKVNNKDNYLITGVIENLPKNVTFPFDWVAPFERYRDGATWMTEYGSNFSDTFVELSPEADFSEVDKKVREILPLKNPNSNTYAFLHTIKDWHLKSKFEEGVKVGGKITYVRLFSLIALIILLIACINFMNLSTARSEKRANEVGVRKAIGSSRYRLIVQFITEALMMATFASVLSILLIFLILPQFNLLIEKDLTLNLLNPAHIGILFIITLICGLLAGIYPAFYLSSFKPVEVLKGIKSTSGSASFIRKGLVVGQFTISIVFIICTILVYQQIQFAKNRELGYDKDQLISMRINDEIIDKFSVIQQDLIQSGFVKNIALCNSQILSGGNNGSGFTWKGSSTDTQQVLLSFRNITQSFFDTMGMEILAGRGFSKNVDADSTNVMISQSLAKLMGSENVIGSRISRGEDSYEIIGVVKDYLYGDMYDTSDPVLFMNNPNYARYLYIKTKARVPINQALSGIETVMKKHNPAFPFAYTFVDKEFDAKFKNEQLIGELSQLFALLAILISCLGLFGLAAYTAEQRSKEIGVRKVLGASVTGIVKLLSKDFLKLVCISILLAAPLAWLVMSNWLQEYAYRIEINWLVFVVAGFVAIIIALATVSFQAFKAAIANPVNSLKTE</sequence>
<evidence type="ECO:0000259" key="7">
    <source>
        <dbReference type="Pfam" id="PF02687"/>
    </source>
</evidence>
<dbReference type="InterPro" id="IPR025857">
    <property type="entry name" value="MacB_PCD"/>
</dbReference>
<feature type="transmembrane region" description="Helical" evidence="6">
    <location>
        <begin position="714"/>
        <end position="734"/>
    </location>
</feature>
<organism evidence="9 10">
    <name type="scientific">Aquimarina amphilecti</name>
    <dbReference type="NCBI Taxonomy" id="1038014"/>
    <lineage>
        <taxon>Bacteria</taxon>
        <taxon>Pseudomonadati</taxon>
        <taxon>Bacteroidota</taxon>
        <taxon>Flavobacteriia</taxon>
        <taxon>Flavobacteriales</taxon>
        <taxon>Flavobacteriaceae</taxon>
        <taxon>Aquimarina</taxon>
    </lineage>
</organism>
<dbReference type="EMBL" id="FOAB01000004">
    <property type="protein sequence ID" value="SEL50008.1"/>
    <property type="molecule type" value="Genomic_DNA"/>
</dbReference>
<name>A0A1H7QQM2_AQUAM</name>
<evidence type="ECO:0000313" key="10">
    <source>
        <dbReference type="Proteomes" id="UP000198521"/>
    </source>
</evidence>
<evidence type="ECO:0000256" key="4">
    <source>
        <dbReference type="ARBA" id="ARBA00022989"/>
    </source>
</evidence>
<dbReference type="InterPro" id="IPR003838">
    <property type="entry name" value="ABC3_permease_C"/>
</dbReference>
<dbReference type="PANTHER" id="PTHR30572:SF18">
    <property type="entry name" value="ABC-TYPE MACROLIDE FAMILY EXPORT SYSTEM PERMEASE COMPONENT 2"/>
    <property type="match status" value="1"/>
</dbReference>
<comment type="subcellular location">
    <subcellularLocation>
        <location evidence="1">Cell membrane</location>
        <topology evidence="1">Multi-pass membrane protein</topology>
    </subcellularLocation>
</comment>